<dbReference type="PANTHER" id="PTHR43711">
    <property type="entry name" value="TWO-COMPONENT HISTIDINE KINASE"/>
    <property type="match status" value="1"/>
</dbReference>
<feature type="transmembrane region" description="Helical" evidence="6">
    <location>
        <begin position="83"/>
        <end position="101"/>
    </location>
</feature>
<reference evidence="8" key="1">
    <citation type="submission" date="2016-10" db="EMBL/GenBank/DDBJ databases">
        <title>Sequence of Gallionella enrichment culture.</title>
        <authorList>
            <person name="Poehlein A."/>
            <person name="Muehling M."/>
            <person name="Daniel R."/>
        </authorList>
    </citation>
    <scope>NUCLEOTIDE SEQUENCE</scope>
</reference>
<dbReference type="Gene3D" id="1.10.287.130">
    <property type="match status" value="1"/>
</dbReference>
<keyword evidence="3 8" id="KW-0808">Transferase</keyword>
<evidence type="ECO:0000256" key="4">
    <source>
        <dbReference type="ARBA" id="ARBA00022777"/>
    </source>
</evidence>
<evidence type="ECO:0000256" key="1">
    <source>
        <dbReference type="ARBA" id="ARBA00000085"/>
    </source>
</evidence>
<keyword evidence="6" id="KW-0812">Transmembrane</keyword>
<evidence type="ECO:0000256" key="6">
    <source>
        <dbReference type="SAM" id="Phobius"/>
    </source>
</evidence>
<dbReference type="InterPro" id="IPR005467">
    <property type="entry name" value="His_kinase_dom"/>
</dbReference>
<keyword evidence="5" id="KW-0902">Two-component regulatory system</keyword>
<dbReference type="EC" id="2.7.13.3" evidence="2"/>
<dbReference type="SUPFAM" id="SSF55874">
    <property type="entry name" value="ATPase domain of HSP90 chaperone/DNA topoisomerase II/histidine kinase"/>
    <property type="match status" value="1"/>
</dbReference>
<gene>
    <name evidence="8" type="primary">glrK_3</name>
    <name evidence="8" type="ORF">GALL_150000</name>
</gene>
<accession>A0A1J5SG35</accession>
<dbReference type="PANTHER" id="PTHR43711:SF26">
    <property type="entry name" value="SENSOR HISTIDINE KINASE RCSC"/>
    <property type="match status" value="1"/>
</dbReference>
<evidence type="ECO:0000256" key="3">
    <source>
        <dbReference type="ARBA" id="ARBA00022679"/>
    </source>
</evidence>
<dbReference type="Gene3D" id="3.30.565.10">
    <property type="entry name" value="Histidine kinase-like ATPase, C-terminal domain"/>
    <property type="match status" value="1"/>
</dbReference>
<feature type="transmembrane region" description="Helical" evidence="6">
    <location>
        <begin position="26"/>
        <end position="46"/>
    </location>
</feature>
<dbReference type="InterPro" id="IPR036890">
    <property type="entry name" value="HATPase_C_sf"/>
</dbReference>
<feature type="transmembrane region" description="Helical" evidence="6">
    <location>
        <begin position="107"/>
        <end position="126"/>
    </location>
</feature>
<dbReference type="AlphaFoldDB" id="A0A1J5SG35"/>
<dbReference type="GO" id="GO:0000160">
    <property type="term" value="P:phosphorelay signal transduction system"/>
    <property type="evidence" value="ECO:0007669"/>
    <property type="project" value="UniProtKB-KW"/>
</dbReference>
<dbReference type="GO" id="GO:0004673">
    <property type="term" value="F:protein histidine kinase activity"/>
    <property type="evidence" value="ECO:0007669"/>
    <property type="project" value="UniProtKB-EC"/>
</dbReference>
<feature type="transmembrane region" description="Helical" evidence="6">
    <location>
        <begin position="58"/>
        <end position="76"/>
    </location>
</feature>
<dbReference type="Pfam" id="PF02518">
    <property type="entry name" value="HATPase_c"/>
    <property type="match status" value="1"/>
</dbReference>
<evidence type="ECO:0000313" key="8">
    <source>
        <dbReference type="EMBL" id="OIR03000.1"/>
    </source>
</evidence>
<evidence type="ECO:0000256" key="2">
    <source>
        <dbReference type="ARBA" id="ARBA00012438"/>
    </source>
</evidence>
<feature type="transmembrane region" description="Helical" evidence="6">
    <location>
        <begin position="133"/>
        <end position="153"/>
    </location>
</feature>
<feature type="domain" description="Histidine kinase" evidence="7">
    <location>
        <begin position="239"/>
        <end position="457"/>
    </location>
</feature>
<feature type="transmembrane region" description="Helical" evidence="6">
    <location>
        <begin position="159"/>
        <end position="182"/>
    </location>
</feature>
<keyword evidence="4 8" id="KW-0418">Kinase</keyword>
<dbReference type="EMBL" id="MLJW01000070">
    <property type="protein sequence ID" value="OIR03000.1"/>
    <property type="molecule type" value="Genomic_DNA"/>
</dbReference>
<organism evidence="8">
    <name type="scientific">mine drainage metagenome</name>
    <dbReference type="NCBI Taxonomy" id="410659"/>
    <lineage>
        <taxon>unclassified sequences</taxon>
        <taxon>metagenomes</taxon>
        <taxon>ecological metagenomes</taxon>
    </lineage>
</organism>
<comment type="catalytic activity">
    <reaction evidence="1">
        <text>ATP + protein L-histidine = ADP + protein N-phospho-L-histidine.</text>
        <dbReference type="EC" id="2.7.13.3"/>
    </reaction>
</comment>
<evidence type="ECO:0000256" key="5">
    <source>
        <dbReference type="ARBA" id="ARBA00023012"/>
    </source>
</evidence>
<dbReference type="InterPro" id="IPR003594">
    <property type="entry name" value="HATPase_dom"/>
</dbReference>
<protein>
    <recommendedName>
        <fullName evidence="2">histidine kinase</fullName>
        <ecNumber evidence="2">2.7.13.3</ecNumber>
    </recommendedName>
</protein>
<comment type="caution">
    <text evidence="8">The sequence shown here is derived from an EMBL/GenBank/DDBJ whole genome shotgun (WGS) entry which is preliminary data.</text>
</comment>
<proteinExistence type="predicted"/>
<dbReference type="SMART" id="SM00387">
    <property type="entry name" value="HATPase_c"/>
    <property type="match status" value="1"/>
</dbReference>
<name>A0A1J5SG35_9ZZZZ</name>
<dbReference type="InterPro" id="IPR050736">
    <property type="entry name" value="Sensor_HK_Regulatory"/>
</dbReference>
<dbReference type="PROSITE" id="PS50109">
    <property type="entry name" value="HIS_KIN"/>
    <property type="match status" value="1"/>
</dbReference>
<sequence length="458" mass="52877">MSNNFKFSYVNINKQEFANELNKKGVYYANVVMWTVLFSLPLFWLLDFLFVKFAWVDLMLVRLIVTVISYVIYISGSKKEAKYLFTVTWFIAVNILMHSIFCGTIPVNFVLPYFLILSVIVLLINTAIFWPPVYSILLCLFSYAIIIIMFSFHESFDKYHLLISRGGGVYFVVSAFSCLIAFNRHSILKREIAKNILIDEANNRMLEQNEKINDQKYVIEDANRKLKVLNDYRHNTLNIMLHDFRNFTGSIQMSLDLLKNKSDNLSNEQKEILNYISTGNEKLNYLSEKLAASADRDEAKVQFTQEQFDISPFVEQAVLDTADAAQIRQVNLQLHLSASPIIVYLDKLFLSQVLFKLLTNAIKYAETGSILTVHTNRLQDKCVIEVINIGKLIGIAKMNELFTKLQPYRSLKESVQNDSEMGFSIAKKLTETMGGTFVYNSNETTHNYYRIEFNCTQL</sequence>
<keyword evidence="6" id="KW-1133">Transmembrane helix</keyword>
<keyword evidence="6" id="KW-0472">Membrane</keyword>
<evidence type="ECO:0000259" key="7">
    <source>
        <dbReference type="PROSITE" id="PS50109"/>
    </source>
</evidence>